<reference evidence="12 13" key="1">
    <citation type="journal article" date="2019" name="Int. J. Syst. Evol. Microbiol.">
        <title>Streptomyces cadmiisoli sp. nov., a novel actinomycete isolated from cadmium-contaminated soil.</title>
        <authorList>
            <person name="Li K."/>
            <person name="Tang X."/>
            <person name="Zhao J."/>
            <person name="Guo Y."/>
            <person name="Tang Y."/>
            <person name="Gao J."/>
        </authorList>
    </citation>
    <scope>NUCLEOTIDE SEQUENCE [LARGE SCALE GENOMIC DNA]</scope>
    <source>
        <strain evidence="12 13">ZFG47</strain>
    </source>
</reference>
<feature type="transmembrane region" description="Helical" evidence="10">
    <location>
        <begin position="174"/>
        <end position="192"/>
    </location>
</feature>
<dbReference type="InterPro" id="IPR032823">
    <property type="entry name" value="BCA_ABC_TP_C"/>
</dbReference>
<dbReference type="InterPro" id="IPR051120">
    <property type="entry name" value="ABC_AA/LPS_Transport"/>
</dbReference>
<keyword evidence="8 10" id="KW-0472">Membrane</keyword>
<dbReference type="AlphaFoldDB" id="A0A2Z4IRU1"/>
<feature type="region of interest" description="Disordered" evidence="9">
    <location>
        <begin position="291"/>
        <end position="319"/>
    </location>
</feature>
<feature type="transmembrane region" description="Helical" evidence="10">
    <location>
        <begin position="35"/>
        <end position="54"/>
    </location>
</feature>
<evidence type="ECO:0000256" key="1">
    <source>
        <dbReference type="ARBA" id="ARBA00004651"/>
    </source>
</evidence>
<feature type="transmembrane region" description="Helical" evidence="10">
    <location>
        <begin position="126"/>
        <end position="144"/>
    </location>
</feature>
<dbReference type="CDD" id="cd03219">
    <property type="entry name" value="ABC_Mj1267_LivG_branched"/>
    <property type="match status" value="1"/>
</dbReference>
<evidence type="ECO:0000256" key="4">
    <source>
        <dbReference type="ARBA" id="ARBA00022692"/>
    </source>
</evidence>
<evidence type="ECO:0000256" key="10">
    <source>
        <dbReference type="SAM" id="Phobius"/>
    </source>
</evidence>
<evidence type="ECO:0000256" key="6">
    <source>
        <dbReference type="ARBA" id="ARBA00022840"/>
    </source>
</evidence>
<proteinExistence type="predicted"/>
<dbReference type="InterPro" id="IPR003593">
    <property type="entry name" value="AAA+_ATPase"/>
</dbReference>
<evidence type="ECO:0000313" key="12">
    <source>
        <dbReference type="EMBL" id="AWW35555.1"/>
    </source>
</evidence>
<evidence type="ECO:0000256" key="7">
    <source>
        <dbReference type="ARBA" id="ARBA00022989"/>
    </source>
</evidence>
<gene>
    <name evidence="12" type="ORF">DN051_01820</name>
</gene>
<dbReference type="Pfam" id="PF00005">
    <property type="entry name" value="ABC_tran"/>
    <property type="match status" value="1"/>
</dbReference>
<keyword evidence="4 10" id="KW-0812">Transmembrane</keyword>
<feature type="domain" description="ABC transporter" evidence="11">
    <location>
        <begin position="326"/>
        <end position="569"/>
    </location>
</feature>
<feature type="compositionally biased region" description="Basic and acidic residues" evidence="9">
    <location>
        <begin position="305"/>
        <end position="314"/>
    </location>
</feature>
<evidence type="ECO:0000259" key="11">
    <source>
        <dbReference type="PROSITE" id="PS50893"/>
    </source>
</evidence>
<dbReference type="PROSITE" id="PS50893">
    <property type="entry name" value="ABC_TRANSPORTER_2"/>
    <property type="match status" value="1"/>
</dbReference>
<feature type="transmembrane region" description="Helical" evidence="10">
    <location>
        <begin position="249"/>
        <end position="275"/>
    </location>
</feature>
<dbReference type="PANTHER" id="PTHR45772">
    <property type="entry name" value="CONSERVED COMPONENT OF ABC TRANSPORTER FOR NATURAL AMINO ACIDS-RELATED"/>
    <property type="match status" value="1"/>
</dbReference>
<evidence type="ECO:0000256" key="3">
    <source>
        <dbReference type="ARBA" id="ARBA00022475"/>
    </source>
</evidence>
<dbReference type="InterPro" id="IPR043428">
    <property type="entry name" value="LivM-like"/>
</dbReference>
<dbReference type="GO" id="GO:0016887">
    <property type="term" value="F:ATP hydrolysis activity"/>
    <property type="evidence" value="ECO:0007669"/>
    <property type="project" value="InterPro"/>
</dbReference>
<evidence type="ECO:0000256" key="9">
    <source>
        <dbReference type="SAM" id="MobiDB-lite"/>
    </source>
</evidence>
<dbReference type="Gene3D" id="3.40.50.300">
    <property type="entry name" value="P-loop containing nucleotide triphosphate hydrolases"/>
    <property type="match status" value="1"/>
</dbReference>
<dbReference type="Pfam" id="PF02653">
    <property type="entry name" value="BPD_transp_2"/>
    <property type="match status" value="1"/>
</dbReference>
<sequence>MLTWLGSYHYLGSTAIIMCLLGYSTYVLLRAGIFAVPQIAYFCIGAYLSTILTVDHEVNFYVAIATGGLAAAACGATLGWLLRSVSGIYLAIATIAFGEVTRVIVRNLDVTGGPSGILGIPRAAQDWHLVLTLAVVIIACAVLAKSRYGVAMDALRQDQLVAEHLGIAARLMRIQLFALSGLIAGIAGGLFAHFRGFIIPNDFALPVLLSVLALVVVGGLYGFTGPLVGAVVVHTLPELFADLEEYREIMLGAMLAIIILFAPRGVSGLVESLVAEVRGRQRRARSAAVASAIHEPAAAETPSGDPRRARDDVRVPSQQVEPGPALAVRDVTKRFGGLAALSNVSFDIRKGEFLGLIGPNGSGKSTLINVVSGALEPTSGTLEAHGRRLSLGRPEKTADERIGRTFQGIRLFTDFTAIENVALGAYCRHQRWTGSGGAGYFAIWRREAAEVLELVRVPASMWSRDVTTLPYGIQRRIEIARALMGHPHLLMLDEPTAGMAEDETQEIFALVSEVARERDISVLAVEHDVPVMRTYCDRVVVLNFGQLIADGSPEVVLRDRTVVEAYLGQS</sequence>
<dbReference type="CDD" id="cd06581">
    <property type="entry name" value="TM_PBP1_LivM_like"/>
    <property type="match status" value="1"/>
</dbReference>
<dbReference type="EMBL" id="CP030073">
    <property type="protein sequence ID" value="AWW35555.1"/>
    <property type="molecule type" value="Genomic_DNA"/>
</dbReference>
<dbReference type="InterPro" id="IPR027417">
    <property type="entry name" value="P-loop_NTPase"/>
</dbReference>
<comment type="subcellular location">
    <subcellularLocation>
        <location evidence="1">Cell membrane</location>
        <topology evidence="1">Multi-pass membrane protein</topology>
    </subcellularLocation>
</comment>
<feature type="transmembrane region" description="Helical" evidence="10">
    <location>
        <begin position="204"/>
        <end position="229"/>
    </location>
</feature>
<keyword evidence="2" id="KW-0813">Transport</keyword>
<dbReference type="PANTHER" id="PTHR45772:SF9">
    <property type="entry name" value="CONSERVED COMPONENT OF ABC TRANSPORTER FOR NATURAL AMINO ACIDS"/>
    <property type="match status" value="1"/>
</dbReference>
<keyword evidence="5" id="KW-0547">Nucleotide-binding</keyword>
<dbReference type="SMART" id="SM00382">
    <property type="entry name" value="AAA"/>
    <property type="match status" value="1"/>
</dbReference>
<feature type="transmembrane region" description="Helical" evidence="10">
    <location>
        <begin position="61"/>
        <end position="82"/>
    </location>
</feature>
<keyword evidence="13" id="KW-1185">Reference proteome</keyword>
<protein>
    <recommendedName>
        <fullName evidence="11">ABC transporter domain-containing protein</fullName>
    </recommendedName>
</protein>
<evidence type="ECO:0000256" key="8">
    <source>
        <dbReference type="ARBA" id="ARBA00023136"/>
    </source>
</evidence>
<keyword evidence="7 10" id="KW-1133">Transmembrane helix</keyword>
<evidence type="ECO:0000256" key="2">
    <source>
        <dbReference type="ARBA" id="ARBA00022448"/>
    </source>
</evidence>
<dbReference type="InterPro" id="IPR003439">
    <property type="entry name" value="ABC_transporter-like_ATP-bd"/>
</dbReference>
<dbReference type="GO" id="GO:0005524">
    <property type="term" value="F:ATP binding"/>
    <property type="evidence" value="ECO:0007669"/>
    <property type="project" value="UniProtKB-KW"/>
</dbReference>
<evidence type="ECO:0000313" key="13">
    <source>
        <dbReference type="Proteomes" id="UP000249616"/>
    </source>
</evidence>
<dbReference type="RefSeq" id="WP_112437726.1">
    <property type="nucleotide sequence ID" value="NZ_CBDRHE010000009.1"/>
</dbReference>
<dbReference type="Pfam" id="PF12399">
    <property type="entry name" value="BCA_ABC_TP_C"/>
    <property type="match status" value="1"/>
</dbReference>
<dbReference type="GO" id="GO:0005886">
    <property type="term" value="C:plasma membrane"/>
    <property type="evidence" value="ECO:0007669"/>
    <property type="project" value="UniProtKB-SubCell"/>
</dbReference>
<name>A0A2Z4IRU1_9ACTN</name>
<dbReference type="SUPFAM" id="SSF52540">
    <property type="entry name" value="P-loop containing nucleoside triphosphate hydrolases"/>
    <property type="match status" value="1"/>
</dbReference>
<organism evidence="12 13">
    <name type="scientific">Streptomyces cadmiisoli</name>
    <dbReference type="NCBI Taxonomy" id="2184053"/>
    <lineage>
        <taxon>Bacteria</taxon>
        <taxon>Bacillati</taxon>
        <taxon>Actinomycetota</taxon>
        <taxon>Actinomycetes</taxon>
        <taxon>Kitasatosporales</taxon>
        <taxon>Streptomycetaceae</taxon>
        <taxon>Streptomyces</taxon>
        <taxon>Streptomyces aurantiacus group</taxon>
    </lineage>
</organism>
<dbReference type="GO" id="GO:0015658">
    <property type="term" value="F:branched-chain amino acid transmembrane transporter activity"/>
    <property type="evidence" value="ECO:0007669"/>
    <property type="project" value="InterPro"/>
</dbReference>
<feature type="transmembrane region" description="Helical" evidence="10">
    <location>
        <begin position="7"/>
        <end position="29"/>
    </location>
</feature>
<dbReference type="KEGG" id="scad:DN051_01820"/>
<evidence type="ECO:0000256" key="5">
    <source>
        <dbReference type="ARBA" id="ARBA00022741"/>
    </source>
</evidence>
<accession>A0A2Z4IRU1</accession>
<keyword evidence="3" id="KW-1003">Cell membrane</keyword>
<dbReference type="Proteomes" id="UP000249616">
    <property type="component" value="Chromosome"/>
</dbReference>
<keyword evidence="6" id="KW-0067">ATP-binding</keyword>
<dbReference type="InterPro" id="IPR001851">
    <property type="entry name" value="ABC_transp_permease"/>
</dbReference>